<accession>A0ABQ3YAH6</accession>
<organism evidence="2 3">
    <name type="scientific">Paractinoplanes deccanensis</name>
    <dbReference type="NCBI Taxonomy" id="113561"/>
    <lineage>
        <taxon>Bacteria</taxon>
        <taxon>Bacillati</taxon>
        <taxon>Actinomycetota</taxon>
        <taxon>Actinomycetes</taxon>
        <taxon>Micromonosporales</taxon>
        <taxon>Micromonosporaceae</taxon>
        <taxon>Paractinoplanes</taxon>
    </lineage>
</organism>
<protein>
    <submittedName>
        <fullName evidence="2">N-acetyltransferase</fullName>
    </submittedName>
</protein>
<dbReference type="InterPro" id="IPR016181">
    <property type="entry name" value="Acyl_CoA_acyltransferase"/>
</dbReference>
<comment type="caution">
    <text evidence="2">The sequence shown here is derived from an EMBL/GenBank/DDBJ whole genome shotgun (WGS) entry which is preliminary data.</text>
</comment>
<evidence type="ECO:0000313" key="2">
    <source>
        <dbReference type="EMBL" id="GID77002.1"/>
    </source>
</evidence>
<dbReference type="Pfam" id="PF00583">
    <property type="entry name" value="Acetyltransf_1"/>
    <property type="match status" value="1"/>
</dbReference>
<evidence type="ECO:0000313" key="3">
    <source>
        <dbReference type="Proteomes" id="UP000609879"/>
    </source>
</evidence>
<keyword evidence="3" id="KW-1185">Reference proteome</keyword>
<dbReference type="InterPro" id="IPR000182">
    <property type="entry name" value="GNAT_dom"/>
</dbReference>
<proteinExistence type="predicted"/>
<dbReference type="CDD" id="cd04301">
    <property type="entry name" value="NAT_SF"/>
    <property type="match status" value="1"/>
</dbReference>
<dbReference type="EMBL" id="BOMI01000114">
    <property type="protein sequence ID" value="GID77002.1"/>
    <property type="molecule type" value="Genomic_DNA"/>
</dbReference>
<dbReference type="SUPFAM" id="SSF55729">
    <property type="entry name" value="Acyl-CoA N-acyltransferases (Nat)"/>
    <property type="match status" value="1"/>
</dbReference>
<feature type="domain" description="N-acetyltransferase" evidence="1">
    <location>
        <begin position="3"/>
        <end position="141"/>
    </location>
</feature>
<evidence type="ECO:0000259" key="1">
    <source>
        <dbReference type="PROSITE" id="PS51186"/>
    </source>
</evidence>
<gene>
    <name evidence="2" type="ORF">Ade02nite_56430</name>
</gene>
<dbReference type="Gene3D" id="3.40.630.30">
    <property type="match status" value="1"/>
</dbReference>
<dbReference type="Proteomes" id="UP000609879">
    <property type="component" value="Unassembled WGS sequence"/>
</dbReference>
<name>A0ABQ3YAH6_9ACTN</name>
<dbReference type="PROSITE" id="PS51186">
    <property type="entry name" value="GNAT"/>
    <property type="match status" value="1"/>
</dbReference>
<dbReference type="RefSeq" id="WP_203770453.1">
    <property type="nucleotide sequence ID" value="NZ_BAAABO010000020.1"/>
</dbReference>
<sequence>MTISYVPRFPVDDRSLSLLHARAFGAPSHVRPWAERLHRHALTWIGAFEGTALVGFVQVCWDGGSHAFLLDTAVDPDRQHRGIGARLVAEATSAARDAGCEWLHVDFEAGLAGFYLESCGFRPTRAGLLRLGPTPRTDPAP</sequence>
<reference evidence="2 3" key="1">
    <citation type="submission" date="2021-01" db="EMBL/GenBank/DDBJ databases">
        <title>Whole genome shotgun sequence of Actinoplanes deccanensis NBRC 13994.</title>
        <authorList>
            <person name="Komaki H."/>
            <person name="Tamura T."/>
        </authorList>
    </citation>
    <scope>NUCLEOTIDE SEQUENCE [LARGE SCALE GENOMIC DNA]</scope>
    <source>
        <strain evidence="2 3">NBRC 13994</strain>
    </source>
</reference>